<gene>
    <name evidence="2" type="ORF">HUT05_35980</name>
</gene>
<organism evidence="2 3">
    <name type="scientific">Streptomyces chartreusis</name>
    <dbReference type="NCBI Taxonomy" id="1969"/>
    <lineage>
        <taxon>Bacteria</taxon>
        <taxon>Bacillati</taxon>
        <taxon>Actinomycetota</taxon>
        <taxon>Actinomycetes</taxon>
        <taxon>Kitasatosporales</taxon>
        <taxon>Streptomycetaceae</taxon>
        <taxon>Streptomyces</taxon>
    </lineage>
</organism>
<evidence type="ECO:0000256" key="1">
    <source>
        <dbReference type="SAM" id="MobiDB-lite"/>
    </source>
</evidence>
<reference evidence="2 3" key="1">
    <citation type="submission" date="2020-06" db="EMBL/GenBank/DDBJ databases">
        <title>Genome mining for natural products.</title>
        <authorList>
            <person name="Zhang B."/>
            <person name="Shi J."/>
            <person name="Ge H."/>
        </authorList>
    </citation>
    <scope>NUCLEOTIDE SEQUENCE [LARGE SCALE GENOMIC DNA]</scope>
    <source>
        <strain evidence="2 3">NA02069</strain>
    </source>
</reference>
<feature type="compositionally biased region" description="Basic residues" evidence="1">
    <location>
        <begin position="1"/>
        <end position="10"/>
    </location>
</feature>
<evidence type="ECO:0000313" key="3">
    <source>
        <dbReference type="Proteomes" id="UP000509418"/>
    </source>
</evidence>
<accession>A0A7H8TFL2</accession>
<name>A0A7H8TFL2_STRCX</name>
<dbReference type="RefSeq" id="WP_107907118.1">
    <property type="nucleotide sequence ID" value="NZ_BMUS01000009.1"/>
</dbReference>
<dbReference type="AlphaFoldDB" id="A0A7H8TFL2"/>
<sequence length="117" mass="12525">MGIRTLHRRTAPAPANVDSQDTRSTKPPKVPFFAADASTARIPADLIAPLRRTAATAATLRARLALTRTALARRRPLRTVKLFVATARALSEQLDGSAPAPPHRHPHCPGAEPDATL</sequence>
<feature type="region of interest" description="Disordered" evidence="1">
    <location>
        <begin position="1"/>
        <end position="29"/>
    </location>
</feature>
<protein>
    <submittedName>
        <fullName evidence="2">Uncharacterized protein</fullName>
    </submittedName>
</protein>
<proteinExistence type="predicted"/>
<dbReference type="Proteomes" id="UP000509418">
    <property type="component" value="Chromosome"/>
</dbReference>
<feature type="region of interest" description="Disordered" evidence="1">
    <location>
        <begin position="93"/>
        <end position="117"/>
    </location>
</feature>
<evidence type="ECO:0000313" key="2">
    <source>
        <dbReference type="EMBL" id="QKZ22286.1"/>
    </source>
</evidence>
<keyword evidence="3" id="KW-1185">Reference proteome</keyword>
<dbReference type="GeneID" id="91330570"/>
<dbReference type="EMBL" id="CP056041">
    <property type="protein sequence ID" value="QKZ22286.1"/>
    <property type="molecule type" value="Genomic_DNA"/>
</dbReference>